<organism evidence="4 5">
    <name type="scientific">Hephaestia caeni</name>
    <dbReference type="NCBI Taxonomy" id="645617"/>
    <lineage>
        <taxon>Bacteria</taxon>
        <taxon>Pseudomonadati</taxon>
        <taxon>Pseudomonadota</taxon>
        <taxon>Alphaproteobacteria</taxon>
        <taxon>Sphingomonadales</taxon>
        <taxon>Sphingomonadaceae</taxon>
        <taxon>Hephaestia</taxon>
    </lineage>
</organism>
<evidence type="ECO:0000313" key="4">
    <source>
        <dbReference type="EMBL" id="RIA47137.1"/>
    </source>
</evidence>
<dbReference type="AlphaFoldDB" id="A0A397PIZ5"/>
<dbReference type="EMBL" id="QXDC01000002">
    <property type="protein sequence ID" value="RIA47137.1"/>
    <property type="molecule type" value="Genomic_DNA"/>
</dbReference>
<dbReference type="OrthoDB" id="7448591at2"/>
<comment type="caution">
    <text evidence="4">The sequence shown here is derived from an EMBL/GenBank/DDBJ whole genome shotgun (WGS) entry which is preliminary data.</text>
</comment>
<evidence type="ECO:0000313" key="5">
    <source>
        <dbReference type="Proteomes" id="UP000266568"/>
    </source>
</evidence>
<name>A0A397PIZ5_9SPHN</name>
<evidence type="ECO:0000256" key="1">
    <source>
        <dbReference type="ARBA" id="ARBA00023012"/>
    </source>
</evidence>
<dbReference type="Proteomes" id="UP000266568">
    <property type="component" value="Unassembled WGS sequence"/>
</dbReference>
<protein>
    <submittedName>
        <fullName evidence="4">Hpt domain-containing protein</fullName>
    </submittedName>
</protein>
<reference evidence="4 5" key="1">
    <citation type="submission" date="2018-08" db="EMBL/GenBank/DDBJ databases">
        <title>Genomic Encyclopedia of Type Strains, Phase IV (KMG-IV): sequencing the most valuable type-strain genomes for metagenomic binning, comparative biology and taxonomic classification.</title>
        <authorList>
            <person name="Goeker M."/>
        </authorList>
    </citation>
    <scope>NUCLEOTIDE SEQUENCE [LARGE SCALE GENOMIC DNA]</scope>
    <source>
        <strain evidence="4 5">DSM 25527</strain>
    </source>
</reference>
<dbReference type="GO" id="GO:0004672">
    <property type="term" value="F:protein kinase activity"/>
    <property type="evidence" value="ECO:0007669"/>
    <property type="project" value="UniProtKB-ARBA"/>
</dbReference>
<dbReference type="GO" id="GO:0000160">
    <property type="term" value="P:phosphorelay signal transduction system"/>
    <property type="evidence" value="ECO:0007669"/>
    <property type="project" value="UniProtKB-KW"/>
</dbReference>
<keyword evidence="1" id="KW-0902">Two-component regulatory system</keyword>
<proteinExistence type="predicted"/>
<evidence type="ECO:0000259" key="3">
    <source>
        <dbReference type="PROSITE" id="PS50894"/>
    </source>
</evidence>
<dbReference type="SUPFAM" id="SSF47226">
    <property type="entry name" value="Histidine-containing phosphotransfer domain, HPT domain"/>
    <property type="match status" value="1"/>
</dbReference>
<dbReference type="Gene3D" id="1.20.120.160">
    <property type="entry name" value="HPT domain"/>
    <property type="match status" value="1"/>
</dbReference>
<feature type="domain" description="HPt" evidence="3">
    <location>
        <begin position="20"/>
        <end position="118"/>
    </location>
</feature>
<sequence length="141" mass="15432">MNEQDSLVDWTAFQQARSELGASFVRILGYFHEDGVKSVAAIEDAMRRADSAALVLPAHTLKGESHQFGAGPLALLSERIEVTARACVESRDDPSEALELVVQLRPLFERTLEMLEREANPLVQRHAGNGFGRRAGGFGQA</sequence>
<dbReference type="InterPro" id="IPR036641">
    <property type="entry name" value="HPT_dom_sf"/>
</dbReference>
<evidence type="ECO:0000256" key="2">
    <source>
        <dbReference type="PROSITE-ProRule" id="PRU00110"/>
    </source>
</evidence>
<dbReference type="Pfam" id="PF01627">
    <property type="entry name" value="Hpt"/>
    <property type="match status" value="1"/>
</dbReference>
<gene>
    <name evidence="4" type="ORF">DFR49_1706</name>
</gene>
<keyword evidence="5" id="KW-1185">Reference proteome</keyword>
<accession>A0A397PIZ5</accession>
<dbReference type="PROSITE" id="PS50894">
    <property type="entry name" value="HPT"/>
    <property type="match status" value="1"/>
</dbReference>
<keyword evidence="2" id="KW-0597">Phosphoprotein</keyword>
<dbReference type="InterPro" id="IPR008207">
    <property type="entry name" value="Sig_transdc_His_kin_Hpt_dom"/>
</dbReference>
<dbReference type="RefSeq" id="WP_119035138.1">
    <property type="nucleotide sequence ID" value="NZ_QXDC01000002.1"/>
</dbReference>
<feature type="modified residue" description="Phosphohistidine" evidence="2">
    <location>
        <position position="59"/>
    </location>
</feature>